<comment type="similarity">
    <text evidence="2 12">Belongs to the peptidase M48B family.</text>
</comment>
<dbReference type="EMBL" id="DOZN01000021">
    <property type="protein sequence ID" value="HCC42489.1"/>
    <property type="molecule type" value="Genomic_DNA"/>
</dbReference>
<comment type="cofactor">
    <cofactor evidence="12">
        <name>Zn(2+)</name>
        <dbReference type="ChEBI" id="CHEBI:29105"/>
    </cofactor>
    <text evidence="12">Binds 1 zinc ion per subunit.</text>
</comment>
<dbReference type="InterPro" id="IPR001915">
    <property type="entry name" value="Peptidase_M48"/>
</dbReference>
<evidence type="ECO:0000256" key="1">
    <source>
        <dbReference type="ARBA" id="ARBA00004651"/>
    </source>
</evidence>
<feature type="binding site" evidence="12">
    <location>
        <position position="143"/>
    </location>
    <ligand>
        <name>Zn(2+)</name>
        <dbReference type="ChEBI" id="CHEBI:29105"/>
        <note>catalytic</note>
    </ligand>
</feature>
<dbReference type="GO" id="GO:0005886">
    <property type="term" value="C:plasma membrane"/>
    <property type="evidence" value="ECO:0007669"/>
    <property type="project" value="UniProtKB-SubCell"/>
</dbReference>
<sequence length="297" mass="32445">MYQHIDQNKRDTVIIIALFIAVVTAIGWFIGEYFYEGSGTTFLGGALIFSGISGLFSYYNSDKIVLSISGAKEVNYDEAPDLHKLVENMSIASGIPKPRIYIIQDSSMNAFATGRDPRHSVICFTAGIIQRLEKRELEGVIAHEMSHIGNYDIRLMSIVSILVGTIMLLSDWFTRGAFYGGSRKRSSNSDSGGSIFFLVGVVLLILSPIIATLIKLAISRNREFLADATAVSITRHPKGLADALMKLGADQEVLESANGATAHLYIVSPVKSLGKAVEGLFSTHPPIEERINRLLSM</sequence>
<evidence type="ECO:0000256" key="8">
    <source>
        <dbReference type="ARBA" id="ARBA00022833"/>
    </source>
</evidence>
<proteinExistence type="inferred from homology"/>
<feature type="active site" evidence="12">
    <location>
        <position position="144"/>
    </location>
</feature>
<feature type="transmembrane region" description="Helical" evidence="12">
    <location>
        <begin position="42"/>
        <end position="59"/>
    </location>
</feature>
<dbReference type="PANTHER" id="PTHR43221:SF1">
    <property type="entry name" value="PROTEASE HTPX"/>
    <property type="match status" value="1"/>
</dbReference>
<organism evidence="14 15">
    <name type="scientific">candidate division WWE3 bacterium</name>
    <dbReference type="NCBI Taxonomy" id="2053526"/>
    <lineage>
        <taxon>Bacteria</taxon>
        <taxon>Katanobacteria</taxon>
    </lineage>
</organism>
<evidence type="ECO:0000259" key="13">
    <source>
        <dbReference type="Pfam" id="PF01435"/>
    </source>
</evidence>
<reference evidence="14 15" key="1">
    <citation type="journal article" date="2018" name="Nat. Biotechnol.">
        <title>A standardized bacterial taxonomy based on genome phylogeny substantially revises the tree of life.</title>
        <authorList>
            <person name="Parks D.H."/>
            <person name="Chuvochina M."/>
            <person name="Waite D.W."/>
            <person name="Rinke C."/>
            <person name="Skarshewski A."/>
            <person name="Chaumeil P.A."/>
            <person name="Hugenholtz P."/>
        </authorList>
    </citation>
    <scope>NUCLEOTIDE SEQUENCE [LARGE SCALE GENOMIC DNA]</scope>
    <source>
        <strain evidence="14">UBA11701</strain>
    </source>
</reference>
<dbReference type="AlphaFoldDB" id="A0A3D0ZQK2"/>
<evidence type="ECO:0000313" key="14">
    <source>
        <dbReference type="EMBL" id="HCC42489.1"/>
    </source>
</evidence>
<keyword evidence="8 12" id="KW-0862">Zinc</keyword>
<feature type="binding site" evidence="12">
    <location>
        <position position="147"/>
    </location>
    <ligand>
        <name>Zn(2+)</name>
        <dbReference type="ChEBI" id="CHEBI:29105"/>
        <note>catalytic</note>
    </ligand>
</feature>
<keyword evidence="7 12" id="KW-0378">Hydrolase</keyword>
<dbReference type="Pfam" id="PF01435">
    <property type="entry name" value="Peptidase_M48"/>
    <property type="match status" value="1"/>
</dbReference>
<dbReference type="GO" id="GO:0004222">
    <property type="term" value="F:metalloendopeptidase activity"/>
    <property type="evidence" value="ECO:0007669"/>
    <property type="project" value="UniProtKB-UniRule"/>
</dbReference>
<evidence type="ECO:0000256" key="7">
    <source>
        <dbReference type="ARBA" id="ARBA00022801"/>
    </source>
</evidence>
<evidence type="ECO:0000256" key="5">
    <source>
        <dbReference type="ARBA" id="ARBA00022692"/>
    </source>
</evidence>
<evidence type="ECO:0000256" key="2">
    <source>
        <dbReference type="ARBA" id="ARBA00009779"/>
    </source>
</evidence>
<dbReference type="PANTHER" id="PTHR43221">
    <property type="entry name" value="PROTEASE HTPX"/>
    <property type="match status" value="1"/>
</dbReference>
<evidence type="ECO:0000256" key="6">
    <source>
        <dbReference type="ARBA" id="ARBA00022723"/>
    </source>
</evidence>
<name>A0A3D0ZQK2_UNCKA</name>
<keyword evidence="10 12" id="KW-0482">Metalloprotease</keyword>
<evidence type="ECO:0000256" key="11">
    <source>
        <dbReference type="ARBA" id="ARBA00023136"/>
    </source>
</evidence>
<dbReference type="EC" id="3.4.24.-" evidence="12"/>
<dbReference type="Proteomes" id="UP000263336">
    <property type="component" value="Unassembled WGS sequence"/>
</dbReference>
<dbReference type="Gene3D" id="3.30.2010.10">
    <property type="entry name" value="Metalloproteases ('zincins'), catalytic domain"/>
    <property type="match status" value="1"/>
</dbReference>
<gene>
    <name evidence="12" type="primary">htpX</name>
    <name evidence="14" type="ORF">DEP93_03370</name>
</gene>
<keyword evidence="9 12" id="KW-1133">Transmembrane helix</keyword>
<evidence type="ECO:0000256" key="3">
    <source>
        <dbReference type="ARBA" id="ARBA00022475"/>
    </source>
</evidence>
<dbReference type="GO" id="GO:0008270">
    <property type="term" value="F:zinc ion binding"/>
    <property type="evidence" value="ECO:0007669"/>
    <property type="project" value="UniProtKB-UniRule"/>
</dbReference>
<comment type="subcellular location">
    <subcellularLocation>
        <location evidence="1 12">Cell membrane</location>
        <topology evidence="1 12">Multi-pass membrane protein</topology>
    </subcellularLocation>
</comment>
<dbReference type="InterPro" id="IPR022919">
    <property type="entry name" value="Pept_M48_protease_HtpX"/>
</dbReference>
<evidence type="ECO:0000256" key="12">
    <source>
        <dbReference type="HAMAP-Rule" id="MF_00188"/>
    </source>
</evidence>
<evidence type="ECO:0000256" key="10">
    <source>
        <dbReference type="ARBA" id="ARBA00023049"/>
    </source>
</evidence>
<comment type="caution">
    <text evidence="14">The sequence shown here is derived from an EMBL/GenBank/DDBJ whole genome shotgun (WGS) entry which is preliminary data.</text>
</comment>
<dbReference type="HAMAP" id="MF_00188">
    <property type="entry name" value="Pept_M48_protease_HtpX"/>
    <property type="match status" value="1"/>
</dbReference>
<feature type="transmembrane region" description="Helical" evidence="12">
    <location>
        <begin position="194"/>
        <end position="214"/>
    </location>
</feature>
<feature type="binding site" evidence="12">
    <location>
        <position position="223"/>
    </location>
    <ligand>
        <name>Zn(2+)</name>
        <dbReference type="ChEBI" id="CHEBI:29105"/>
        <note>catalytic</note>
    </ligand>
</feature>
<evidence type="ECO:0000313" key="15">
    <source>
        <dbReference type="Proteomes" id="UP000263336"/>
    </source>
</evidence>
<protein>
    <recommendedName>
        <fullName evidence="12">Protease HtpX homolog</fullName>
        <ecNumber evidence="12">3.4.24.-</ecNumber>
    </recommendedName>
</protein>
<feature type="transmembrane region" description="Helical" evidence="12">
    <location>
        <begin position="155"/>
        <end position="174"/>
    </location>
</feature>
<dbReference type="InterPro" id="IPR050083">
    <property type="entry name" value="HtpX_protease"/>
</dbReference>
<dbReference type="GO" id="GO:0006508">
    <property type="term" value="P:proteolysis"/>
    <property type="evidence" value="ECO:0007669"/>
    <property type="project" value="UniProtKB-KW"/>
</dbReference>
<dbReference type="CDD" id="cd07340">
    <property type="entry name" value="M48B_Htpx_like"/>
    <property type="match status" value="1"/>
</dbReference>
<keyword evidence="11 12" id="KW-0472">Membrane</keyword>
<evidence type="ECO:0000256" key="9">
    <source>
        <dbReference type="ARBA" id="ARBA00022989"/>
    </source>
</evidence>
<keyword evidence="6 12" id="KW-0479">Metal-binding</keyword>
<keyword evidence="5 12" id="KW-0812">Transmembrane</keyword>
<keyword evidence="4 12" id="KW-0645">Protease</keyword>
<accession>A0A3D0ZQK2</accession>
<evidence type="ECO:0000256" key="4">
    <source>
        <dbReference type="ARBA" id="ARBA00022670"/>
    </source>
</evidence>
<feature type="domain" description="Peptidase M48" evidence="13">
    <location>
        <begin position="79"/>
        <end position="296"/>
    </location>
</feature>
<feature type="transmembrane region" description="Helical" evidence="12">
    <location>
        <begin position="12"/>
        <end position="30"/>
    </location>
</feature>
<keyword evidence="3 12" id="KW-1003">Cell membrane</keyword>